<organism evidence="3 4">
    <name type="scientific">Camellia sinensis var. sinensis</name>
    <name type="common">China tea</name>
    <dbReference type="NCBI Taxonomy" id="542762"/>
    <lineage>
        <taxon>Eukaryota</taxon>
        <taxon>Viridiplantae</taxon>
        <taxon>Streptophyta</taxon>
        <taxon>Embryophyta</taxon>
        <taxon>Tracheophyta</taxon>
        <taxon>Spermatophyta</taxon>
        <taxon>Magnoliopsida</taxon>
        <taxon>eudicotyledons</taxon>
        <taxon>Gunneridae</taxon>
        <taxon>Pentapetalae</taxon>
        <taxon>asterids</taxon>
        <taxon>Ericales</taxon>
        <taxon>Theaceae</taxon>
        <taxon>Camellia</taxon>
    </lineage>
</organism>
<dbReference type="InterPro" id="IPR017451">
    <property type="entry name" value="F-box-assoc_interact_dom"/>
</dbReference>
<dbReference type="NCBIfam" id="TIGR01640">
    <property type="entry name" value="F_box_assoc_1"/>
    <property type="match status" value="1"/>
</dbReference>
<dbReference type="AlphaFoldDB" id="A0A4S4E2I5"/>
<dbReference type="Pfam" id="PF00646">
    <property type="entry name" value="F-box"/>
    <property type="match status" value="1"/>
</dbReference>
<evidence type="ECO:0000259" key="2">
    <source>
        <dbReference type="Pfam" id="PF24750"/>
    </source>
</evidence>
<dbReference type="STRING" id="542762.A0A4S4E2I5"/>
<dbReference type="EMBL" id="SDRB02008080">
    <property type="protein sequence ID" value="THG10070.1"/>
    <property type="molecule type" value="Genomic_DNA"/>
</dbReference>
<reference evidence="3 4" key="1">
    <citation type="journal article" date="2018" name="Proc. Natl. Acad. Sci. U.S.A.">
        <title>Draft genome sequence of Camellia sinensis var. sinensis provides insights into the evolution of the tea genome and tea quality.</title>
        <authorList>
            <person name="Wei C."/>
            <person name="Yang H."/>
            <person name="Wang S."/>
            <person name="Zhao J."/>
            <person name="Liu C."/>
            <person name="Gao L."/>
            <person name="Xia E."/>
            <person name="Lu Y."/>
            <person name="Tai Y."/>
            <person name="She G."/>
            <person name="Sun J."/>
            <person name="Cao H."/>
            <person name="Tong W."/>
            <person name="Gao Q."/>
            <person name="Li Y."/>
            <person name="Deng W."/>
            <person name="Jiang X."/>
            <person name="Wang W."/>
            <person name="Chen Q."/>
            <person name="Zhang S."/>
            <person name="Li H."/>
            <person name="Wu J."/>
            <person name="Wang P."/>
            <person name="Li P."/>
            <person name="Shi C."/>
            <person name="Zheng F."/>
            <person name="Jian J."/>
            <person name="Huang B."/>
            <person name="Shan D."/>
            <person name="Shi M."/>
            <person name="Fang C."/>
            <person name="Yue Y."/>
            <person name="Li F."/>
            <person name="Li D."/>
            <person name="Wei S."/>
            <person name="Han B."/>
            <person name="Jiang C."/>
            <person name="Yin Y."/>
            <person name="Xia T."/>
            <person name="Zhang Z."/>
            <person name="Bennetzen J.L."/>
            <person name="Zhao S."/>
            <person name="Wan X."/>
        </authorList>
    </citation>
    <scope>NUCLEOTIDE SEQUENCE [LARGE SCALE GENOMIC DNA]</scope>
    <source>
        <strain evidence="4">cv. Shuchazao</strain>
        <tissue evidence="3">Leaf</tissue>
    </source>
</reference>
<feature type="domain" description="F-box" evidence="1">
    <location>
        <begin position="9"/>
        <end position="45"/>
    </location>
</feature>
<gene>
    <name evidence="3" type="ORF">TEA_028141</name>
</gene>
<sequence>MEELWFASNDILIDVLCRLPTKTLLGWKCVSKEWHHLISDRSFIKHQLKRTEPISGFFFQERFQWCDNDIKSISYIPVKTEGTELQRTIFDFLPENVVLLAVSNGLICCRSCFPSPQPVIYICNPVNKEWVKLQWPAPDRRSSLGLAFDPFKDPIDESINFKVVRVHQTVTDPDDSYFSFDIYLSKTSTWRRSGEICQCNHNLYKNKAIFIGGIFYWLTDGDQILMFDIENELSWLVTIPVPLVQFDSITEMCIGESEGKLHYVLISEDGLQVWVLDDYFDFTWSLKYSIALDEMERENLEFLCNVKQRVASRLTIDMTPWMDPLAFKDGLLFIRVGATIYLLKLGMMKMEELCTLSTLGPNSMISPIRMLVVPVCSLLPAMPLVITGFAGIADFIVLMFNNLDETFVSASTNNKRQRQQINNMAGREVREYTNLTDPKDRKLGKGKDRIDDEDITFQRMVAKKNSNVPFVCPQLCYLERGSFRDHGFSYRMVDAHRCKRLLENVEATFMDVAFKHAALDSDDLLYLKEQMEAEEDAERLLRRTEKLVCVHQVSKICWENSFLLSVGLALHIIWAASLADSSPASVPLALRVESKPKSGIRQQDLLKKVVEIKPKRQRVSSQSDVNQATPNSTERALASLLEREANQEEKKFLDVYGTIEGKPENHVNDLTDLASATRIARDLIYGYSVALASPV</sequence>
<protein>
    <recommendedName>
        <fullName evidence="5">F-box domain-containing protein</fullName>
    </recommendedName>
</protein>
<dbReference type="Proteomes" id="UP000306102">
    <property type="component" value="Unassembled WGS sequence"/>
</dbReference>
<dbReference type="SUPFAM" id="SSF81383">
    <property type="entry name" value="F-box domain"/>
    <property type="match status" value="1"/>
</dbReference>
<dbReference type="InterPro" id="IPR001810">
    <property type="entry name" value="F-box_dom"/>
</dbReference>
<accession>A0A4S4E2I5</accession>
<name>A0A4S4E2I5_CAMSN</name>
<dbReference type="InterPro" id="IPR056592">
    <property type="entry name" value="Beta-prop_At3g26010-like"/>
</dbReference>
<evidence type="ECO:0000259" key="1">
    <source>
        <dbReference type="Pfam" id="PF00646"/>
    </source>
</evidence>
<dbReference type="PANTHER" id="PTHR37202">
    <property type="entry name" value="ANKYRIN REPEAT PROTEIN"/>
    <property type="match status" value="1"/>
</dbReference>
<dbReference type="InterPro" id="IPR036047">
    <property type="entry name" value="F-box-like_dom_sf"/>
</dbReference>
<evidence type="ECO:0000313" key="4">
    <source>
        <dbReference type="Proteomes" id="UP000306102"/>
    </source>
</evidence>
<evidence type="ECO:0000313" key="3">
    <source>
        <dbReference type="EMBL" id="THG10070.1"/>
    </source>
</evidence>
<dbReference type="Gene3D" id="1.20.1280.50">
    <property type="match status" value="1"/>
</dbReference>
<evidence type="ECO:0008006" key="5">
    <source>
        <dbReference type="Google" id="ProtNLM"/>
    </source>
</evidence>
<feature type="domain" description="F-box protein At3g26010-like beta-propeller" evidence="2">
    <location>
        <begin position="96"/>
        <end position="293"/>
    </location>
</feature>
<proteinExistence type="predicted"/>
<dbReference type="PANTHER" id="PTHR37202:SF1">
    <property type="entry name" value="ANKYRIN REPEAT PROTEIN"/>
    <property type="match status" value="1"/>
</dbReference>
<dbReference type="Pfam" id="PF24750">
    <property type="entry name" value="b-prop_At3g26010-like"/>
    <property type="match status" value="1"/>
</dbReference>
<comment type="caution">
    <text evidence="3">The sequence shown here is derived from an EMBL/GenBank/DDBJ whole genome shotgun (WGS) entry which is preliminary data.</text>
</comment>
<keyword evidence="4" id="KW-1185">Reference proteome</keyword>